<dbReference type="SUPFAM" id="SSF52047">
    <property type="entry name" value="RNI-like"/>
    <property type="match status" value="1"/>
</dbReference>
<dbReference type="PANTHER" id="PTHR24113">
    <property type="entry name" value="RAN GTPASE-ACTIVATING PROTEIN 1"/>
    <property type="match status" value="1"/>
</dbReference>
<dbReference type="GO" id="GO:0005829">
    <property type="term" value="C:cytosol"/>
    <property type="evidence" value="ECO:0007669"/>
    <property type="project" value="TreeGrafter"/>
</dbReference>
<keyword evidence="2" id="KW-0433">Leucine-rich repeat</keyword>
<dbReference type="Gene3D" id="3.80.10.10">
    <property type="entry name" value="Ribonuclease Inhibitor"/>
    <property type="match status" value="2"/>
</dbReference>
<keyword evidence="3" id="KW-0677">Repeat</keyword>
<dbReference type="InterPro" id="IPR027038">
    <property type="entry name" value="RanGap"/>
</dbReference>
<evidence type="ECO:0000313" key="5">
    <source>
        <dbReference type="Proteomes" id="UP000593567"/>
    </source>
</evidence>
<dbReference type="OrthoDB" id="120976at2759"/>
<dbReference type="GO" id="GO:0048471">
    <property type="term" value="C:perinuclear region of cytoplasm"/>
    <property type="evidence" value="ECO:0007669"/>
    <property type="project" value="TreeGrafter"/>
</dbReference>
<dbReference type="Proteomes" id="UP000593567">
    <property type="component" value="Unassembled WGS sequence"/>
</dbReference>
<dbReference type="AlphaFoldDB" id="A0A7J7JSS4"/>
<evidence type="ECO:0000256" key="3">
    <source>
        <dbReference type="ARBA" id="ARBA00022737"/>
    </source>
</evidence>
<protein>
    <submittedName>
        <fullName evidence="4">Uncharacterized protein</fullName>
    </submittedName>
</protein>
<evidence type="ECO:0000313" key="4">
    <source>
        <dbReference type="EMBL" id="KAF6028516.1"/>
    </source>
</evidence>
<organism evidence="4 5">
    <name type="scientific">Bugula neritina</name>
    <name type="common">Brown bryozoan</name>
    <name type="synonym">Sertularia neritina</name>
    <dbReference type="NCBI Taxonomy" id="10212"/>
    <lineage>
        <taxon>Eukaryota</taxon>
        <taxon>Metazoa</taxon>
        <taxon>Spiralia</taxon>
        <taxon>Lophotrochozoa</taxon>
        <taxon>Bryozoa</taxon>
        <taxon>Gymnolaemata</taxon>
        <taxon>Cheilostomatida</taxon>
        <taxon>Flustrina</taxon>
        <taxon>Buguloidea</taxon>
        <taxon>Bugulidae</taxon>
        <taxon>Bugula</taxon>
    </lineage>
</organism>
<dbReference type="InterPro" id="IPR032675">
    <property type="entry name" value="LRR_dom_sf"/>
</dbReference>
<dbReference type="SMART" id="SM00368">
    <property type="entry name" value="LRR_RI"/>
    <property type="match status" value="6"/>
</dbReference>
<dbReference type="GO" id="GO:0005096">
    <property type="term" value="F:GTPase activator activity"/>
    <property type="evidence" value="ECO:0007669"/>
    <property type="project" value="UniProtKB-KW"/>
</dbReference>
<dbReference type="GO" id="GO:0006913">
    <property type="term" value="P:nucleocytoplasmic transport"/>
    <property type="evidence" value="ECO:0007669"/>
    <property type="project" value="TreeGrafter"/>
</dbReference>
<keyword evidence="1" id="KW-0343">GTPase activation</keyword>
<dbReference type="PANTHER" id="PTHR24113:SF12">
    <property type="entry name" value="RAN GTPASE-ACTIVATING PROTEIN 1"/>
    <property type="match status" value="1"/>
</dbReference>
<gene>
    <name evidence="4" type="ORF">EB796_013166</name>
</gene>
<name>A0A7J7JSS4_BUGNE</name>
<keyword evidence="5" id="KW-1185">Reference proteome</keyword>
<evidence type="ECO:0000256" key="1">
    <source>
        <dbReference type="ARBA" id="ARBA00022468"/>
    </source>
</evidence>
<reference evidence="4" key="1">
    <citation type="submission" date="2020-06" db="EMBL/GenBank/DDBJ databases">
        <title>Draft genome of Bugula neritina, a colonial animal packing powerful symbionts and potential medicines.</title>
        <authorList>
            <person name="Rayko M."/>
        </authorList>
    </citation>
    <scope>NUCLEOTIDE SEQUENCE [LARGE SCALE GENOMIC DNA]</scope>
    <source>
        <strain evidence="4">Kwan_BN1</strain>
    </source>
</reference>
<dbReference type="InterPro" id="IPR001611">
    <property type="entry name" value="Leu-rich_rpt"/>
</dbReference>
<dbReference type="EMBL" id="VXIV02001944">
    <property type="protein sequence ID" value="KAF6028516.1"/>
    <property type="molecule type" value="Genomic_DNA"/>
</dbReference>
<dbReference type="GO" id="GO:0005634">
    <property type="term" value="C:nucleus"/>
    <property type="evidence" value="ECO:0007669"/>
    <property type="project" value="TreeGrafter"/>
</dbReference>
<comment type="caution">
    <text evidence="4">The sequence shown here is derived from an EMBL/GenBank/DDBJ whole genome shotgun (WGS) entry which is preliminary data.</text>
</comment>
<dbReference type="GO" id="GO:0031267">
    <property type="term" value="F:small GTPase binding"/>
    <property type="evidence" value="ECO:0007669"/>
    <property type="project" value="TreeGrafter"/>
</dbReference>
<evidence type="ECO:0000256" key="2">
    <source>
        <dbReference type="ARBA" id="ARBA00022614"/>
    </source>
</evidence>
<dbReference type="Pfam" id="PF13516">
    <property type="entry name" value="LRR_6"/>
    <property type="match status" value="5"/>
</dbReference>
<accession>A0A7J7JSS4</accession>
<proteinExistence type="predicted"/>
<sequence>MPFSLSVIGCIIRHIPLFSLQTGAGAILSRLLTQNSSLEVLDLSYNDLSDEDCEAMIAGLHGNQTIRTLNLRGNQITDIGCRHLALALKGNRSLQALDISHNDIGDEGVTHFCDILDNYDGLRELHMEQCGIHSEGAQSLARVLTNNHTLAALYLSNNAVGDDGCEALADMLVMNGTLQTLYLNLCSINRASLHRMLVVLSHDNFSLRTLAVCNNNIDIHNDELVQGGFEGVDMRNALNRALEYNTDRKILTWGKALS</sequence>